<keyword evidence="2" id="KW-1185">Reference proteome</keyword>
<dbReference type="RefSeq" id="WP_252620019.1">
    <property type="nucleotide sequence ID" value="NZ_CP099490.1"/>
</dbReference>
<proteinExistence type="predicted"/>
<gene>
    <name evidence="1" type="ORF">NF557_13370</name>
</gene>
<accession>A0ABY4YFT6</accession>
<evidence type="ECO:0000313" key="1">
    <source>
        <dbReference type="EMBL" id="USQ75593.1"/>
    </source>
</evidence>
<sequence>MPVPSLPSLTAQHAHLTSLGLEVPPLPNGLTGELLVLHPRHTPAAVLATLLRLGDNPGFVVEDLTDLAEFGPAPGVEVPDADLYAVHAPERGDEFANLSPDEVDPQLRARGRDLMTVSEGLAWALQVPEVIERNTCFMTTGSRKAGSRPGRLDARVPALWISNGTGRDGRSRKGAPKVGWCWAGNRHTWLGIASVGGRTASPTVSDRT</sequence>
<organism evidence="1 2">
    <name type="scientific">Ornithinimicrobium cryptoxanthini</name>
    <dbReference type="NCBI Taxonomy" id="2934161"/>
    <lineage>
        <taxon>Bacteria</taxon>
        <taxon>Bacillati</taxon>
        <taxon>Actinomycetota</taxon>
        <taxon>Actinomycetes</taxon>
        <taxon>Micrococcales</taxon>
        <taxon>Ornithinimicrobiaceae</taxon>
        <taxon>Ornithinimicrobium</taxon>
    </lineage>
</organism>
<dbReference type="Proteomes" id="UP001056535">
    <property type="component" value="Chromosome"/>
</dbReference>
<protein>
    <submittedName>
        <fullName evidence="1">DUF5701 family protein</fullName>
    </submittedName>
</protein>
<reference evidence="1" key="1">
    <citation type="submission" date="2022-06" db="EMBL/GenBank/DDBJ databases">
        <title>Ornithinimicrobium JY.X270.</title>
        <authorList>
            <person name="Huang Y."/>
        </authorList>
    </citation>
    <scope>NUCLEOTIDE SEQUENCE</scope>
    <source>
        <strain evidence="1">JY.X270</strain>
    </source>
</reference>
<dbReference type="EMBL" id="CP099490">
    <property type="protein sequence ID" value="USQ75593.1"/>
    <property type="molecule type" value="Genomic_DNA"/>
</dbReference>
<dbReference type="InterPro" id="IPR043755">
    <property type="entry name" value="DUF5701"/>
</dbReference>
<dbReference type="Pfam" id="PF18959">
    <property type="entry name" value="DUF5701"/>
    <property type="match status" value="1"/>
</dbReference>
<evidence type="ECO:0000313" key="2">
    <source>
        <dbReference type="Proteomes" id="UP001056535"/>
    </source>
</evidence>
<name>A0ABY4YFT6_9MICO</name>